<sequence>MTDHLERAQLGVIRHALEPIVELDAGHILSFEVCSFSESKALLDQSYFGDVEQYPMVSLLTRQLEFFQKLNLHEPQLYRAAFVNVPPSLFEHWLSWQDFVPFILQFRLSIGCNTASLVDGMSAQALERLLQLKELGVTLWLNNADDALYKVPADILHAFSGIKINKRFFWQCFNRNDAAFMEHAFAVWGNKSVIVEGVENRHHLSFVRAQGLMQGQGFHWRAKLSRHAHWH</sequence>
<dbReference type="Proteomes" id="UP001596132">
    <property type="component" value="Unassembled WGS sequence"/>
</dbReference>
<dbReference type="Pfam" id="PF00563">
    <property type="entry name" value="EAL"/>
    <property type="match status" value="1"/>
</dbReference>
<keyword evidence="3" id="KW-1185">Reference proteome</keyword>
<dbReference type="EMBL" id="JBHSPP010000016">
    <property type="protein sequence ID" value="MFC5707465.1"/>
    <property type="molecule type" value="Genomic_DNA"/>
</dbReference>
<dbReference type="RefSeq" id="WP_042640504.1">
    <property type="nucleotide sequence ID" value="NZ_CDDF01000005.1"/>
</dbReference>
<feature type="domain" description="EAL" evidence="1">
    <location>
        <begin position="6"/>
        <end position="227"/>
    </location>
</feature>
<comment type="caution">
    <text evidence="2">The sequence shown here is derived from an EMBL/GenBank/DDBJ whole genome shotgun (WGS) entry which is preliminary data.</text>
</comment>
<dbReference type="SMART" id="SM00052">
    <property type="entry name" value="EAL"/>
    <property type="match status" value="1"/>
</dbReference>
<dbReference type="Gene3D" id="3.20.20.450">
    <property type="entry name" value="EAL domain"/>
    <property type="match status" value="1"/>
</dbReference>
<evidence type="ECO:0000313" key="2">
    <source>
        <dbReference type="EMBL" id="MFC5707465.1"/>
    </source>
</evidence>
<accession>A0ABW0YIJ2</accession>
<dbReference type="InterPro" id="IPR001633">
    <property type="entry name" value="EAL_dom"/>
</dbReference>
<proteinExistence type="predicted"/>
<reference evidence="3" key="1">
    <citation type="journal article" date="2019" name="Int. J. Syst. Evol. Microbiol.">
        <title>The Global Catalogue of Microorganisms (GCM) 10K type strain sequencing project: providing services to taxonomists for standard genome sequencing and annotation.</title>
        <authorList>
            <consortium name="The Broad Institute Genomics Platform"/>
            <consortium name="The Broad Institute Genome Sequencing Center for Infectious Disease"/>
            <person name="Wu L."/>
            <person name="Ma J."/>
        </authorList>
    </citation>
    <scope>NUCLEOTIDE SEQUENCE [LARGE SCALE GENOMIC DNA]</scope>
    <source>
        <strain evidence="3">KCTC 15012</strain>
    </source>
</reference>
<evidence type="ECO:0000259" key="1">
    <source>
        <dbReference type="SMART" id="SM00052"/>
    </source>
</evidence>
<protein>
    <submittedName>
        <fullName evidence="2">EAL domain-containing protein</fullName>
    </submittedName>
</protein>
<dbReference type="InterPro" id="IPR035919">
    <property type="entry name" value="EAL_sf"/>
</dbReference>
<organism evidence="2 3">
    <name type="scientific">Aeromonas eucrenophila</name>
    <dbReference type="NCBI Taxonomy" id="649"/>
    <lineage>
        <taxon>Bacteria</taxon>
        <taxon>Pseudomonadati</taxon>
        <taxon>Pseudomonadota</taxon>
        <taxon>Gammaproteobacteria</taxon>
        <taxon>Aeromonadales</taxon>
        <taxon>Aeromonadaceae</taxon>
        <taxon>Aeromonas</taxon>
    </lineage>
</organism>
<gene>
    <name evidence="2" type="ORF">ACFPVW_15725</name>
</gene>
<dbReference type="SUPFAM" id="SSF141868">
    <property type="entry name" value="EAL domain-like"/>
    <property type="match status" value="1"/>
</dbReference>
<evidence type="ECO:0000313" key="3">
    <source>
        <dbReference type="Proteomes" id="UP001596132"/>
    </source>
</evidence>
<name>A0ABW0YIJ2_9GAMM</name>